<evidence type="ECO:0000313" key="3">
    <source>
        <dbReference type="Proteomes" id="UP000315522"/>
    </source>
</evidence>
<keyword evidence="3" id="KW-1185">Reference proteome</keyword>
<dbReference type="PANTHER" id="PTHR14209:SF19">
    <property type="entry name" value="ISOAMYL ACETATE-HYDROLYZING ESTERASE 1 HOMOLOG"/>
    <property type="match status" value="1"/>
</dbReference>
<accession>A0A559MDR4</accession>
<dbReference type="CDD" id="cd01838">
    <property type="entry name" value="Isoamyl_acetate_hydrolase_like"/>
    <property type="match status" value="1"/>
</dbReference>
<evidence type="ECO:0000259" key="1">
    <source>
        <dbReference type="Pfam" id="PF13472"/>
    </source>
</evidence>
<dbReference type="Pfam" id="PF13472">
    <property type="entry name" value="Lipase_GDSL_2"/>
    <property type="match status" value="1"/>
</dbReference>
<reference evidence="2 3" key="1">
    <citation type="submission" date="2018-05" db="EMBL/GenBank/DDBJ databases">
        <title>Genome sequencing and assembly of the regulated plant pathogen Lachnellula willkommii and related sister species for the development of diagnostic species identification markers.</title>
        <authorList>
            <person name="Giroux E."/>
            <person name="Bilodeau G."/>
        </authorList>
    </citation>
    <scope>NUCLEOTIDE SEQUENCE [LARGE SCALE GENOMIC DNA]</scope>
    <source>
        <strain evidence="2 3">CBS 172.35</strain>
    </source>
</reference>
<dbReference type="AlphaFoldDB" id="A0A559MDR4"/>
<dbReference type="PANTHER" id="PTHR14209">
    <property type="entry name" value="ISOAMYL ACETATE-HYDROLYZING ESTERASE 1"/>
    <property type="match status" value="1"/>
</dbReference>
<dbReference type="Proteomes" id="UP000315522">
    <property type="component" value="Unassembled WGS sequence"/>
</dbReference>
<organism evidence="2 3">
    <name type="scientific">Lachnellula willkommii</name>
    <dbReference type="NCBI Taxonomy" id="215461"/>
    <lineage>
        <taxon>Eukaryota</taxon>
        <taxon>Fungi</taxon>
        <taxon>Dikarya</taxon>
        <taxon>Ascomycota</taxon>
        <taxon>Pezizomycotina</taxon>
        <taxon>Leotiomycetes</taxon>
        <taxon>Helotiales</taxon>
        <taxon>Lachnaceae</taxon>
        <taxon>Lachnellula</taxon>
    </lineage>
</organism>
<comment type="caution">
    <text evidence="2">The sequence shown here is derived from an EMBL/GenBank/DDBJ whole genome shotgun (WGS) entry which is preliminary data.</text>
</comment>
<sequence>MADKKYPQFLLIGDSIIQFTSFTKDGFSFGAGLSEHVQRRLDVINRGLSGYNTNQAMVILDHLVPSPSSAKVDYLLLLFGSNDSCLPDSPTKQHVPLEQYRKNMHAILNHASIKAHNPTILLVTPPLLNEVHLEAEDLKKGHPSLTRRQGYTEQYVKAVREIAEEYKDQRVILVDLWAAMMKEGARLTAGFVEGGGLLGSKEKGDSEGLRKLVVDGLHLTGAGYKVFLDEVLPVVGKEWAGEPMDDPSWIFPHWSVAPSQ</sequence>
<dbReference type="InterPro" id="IPR036514">
    <property type="entry name" value="SGNH_hydro_sf"/>
</dbReference>
<dbReference type="InterPro" id="IPR045136">
    <property type="entry name" value="Iah1-like"/>
</dbReference>
<evidence type="ECO:0000313" key="2">
    <source>
        <dbReference type="EMBL" id="TVY91105.1"/>
    </source>
</evidence>
<gene>
    <name evidence="2" type="primary">iah1</name>
    <name evidence="2" type="ORF">LAWI1_G004272</name>
</gene>
<protein>
    <submittedName>
        <fullName evidence="2">Isoamyl acetate-hydrolyzing esterase-like protein</fullName>
    </submittedName>
</protein>
<proteinExistence type="predicted"/>
<feature type="domain" description="SGNH hydrolase-type esterase" evidence="1">
    <location>
        <begin position="11"/>
        <end position="226"/>
    </location>
</feature>
<dbReference type="EMBL" id="QGML01000646">
    <property type="protein sequence ID" value="TVY91105.1"/>
    <property type="molecule type" value="Genomic_DNA"/>
</dbReference>
<dbReference type="Gene3D" id="3.40.50.1110">
    <property type="entry name" value="SGNH hydrolase"/>
    <property type="match status" value="1"/>
</dbReference>
<dbReference type="SUPFAM" id="SSF52266">
    <property type="entry name" value="SGNH hydrolase"/>
    <property type="match status" value="1"/>
</dbReference>
<dbReference type="InterPro" id="IPR013830">
    <property type="entry name" value="SGNH_hydro"/>
</dbReference>
<name>A0A559MDR4_9HELO</name>